<reference evidence="1 2" key="1">
    <citation type="submission" date="2019-02" db="EMBL/GenBank/DDBJ databases">
        <title>High diversity of culturable Acinetobacter species in natural soil and water ecosystems.</title>
        <authorList>
            <person name="Radolfova-Krizova L."/>
            <person name="Nemec A."/>
        </authorList>
    </citation>
    <scope>NUCLEOTIDE SEQUENCE [LARGE SCALE GENOMIC DNA]</scope>
    <source>
        <strain evidence="1 2">ANC 4281</strain>
    </source>
</reference>
<dbReference type="AlphaFoldDB" id="A0A4V2LP75"/>
<dbReference type="Proteomes" id="UP000291380">
    <property type="component" value="Unassembled WGS sequence"/>
</dbReference>
<protein>
    <submittedName>
        <fullName evidence="1">Uncharacterized protein</fullName>
    </submittedName>
</protein>
<organism evidence="1 2">
    <name type="scientific">Acinetobacter terrae</name>
    <dbReference type="NCBI Taxonomy" id="2731247"/>
    <lineage>
        <taxon>Bacteria</taxon>
        <taxon>Pseudomonadati</taxon>
        <taxon>Pseudomonadota</taxon>
        <taxon>Gammaproteobacteria</taxon>
        <taxon>Moraxellales</taxon>
        <taxon>Moraxellaceae</taxon>
        <taxon>Acinetobacter</taxon>
        <taxon>Acinetobacter Taxon 24</taxon>
    </lineage>
</organism>
<sequence length="99" mass="11966">MLFVYELYVDKNLYLNNVRKSNIEVNSKDQLVYIDEKDREQVLEERPLSKSQLEQTINDPHYSEEVLIVIFDDRTSNFYEYFPANADERESLLEFMEDM</sequence>
<name>A0A4V2LP75_9GAMM</name>
<dbReference type="EMBL" id="SJOA01000026">
    <property type="protein sequence ID" value="TCB55581.1"/>
    <property type="molecule type" value="Genomic_DNA"/>
</dbReference>
<proteinExistence type="predicted"/>
<gene>
    <name evidence="1" type="ORF">E0H85_14980</name>
</gene>
<dbReference type="RefSeq" id="WP_131272026.1">
    <property type="nucleotide sequence ID" value="NZ_SJOA01000026.1"/>
</dbReference>
<comment type="caution">
    <text evidence="1">The sequence shown here is derived from an EMBL/GenBank/DDBJ whole genome shotgun (WGS) entry which is preliminary data.</text>
</comment>
<accession>A0A4V2LP75</accession>
<evidence type="ECO:0000313" key="1">
    <source>
        <dbReference type="EMBL" id="TCB55581.1"/>
    </source>
</evidence>
<evidence type="ECO:0000313" key="2">
    <source>
        <dbReference type="Proteomes" id="UP000291380"/>
    </source>
</evidence>